<proteinExistence type="predicted"/>
<sequence length="288" mass="29367">MMSTPPAPDTTAPAGATAATRPPVALTIAGSDSSGGAGIQADLKSFSALGAYGMSVIVALTAQNTTGVTGVLATPPEFVTAQLDAVTSDIRLDAVKVGMLASAELATTVRDGLAALRATTPDLPIVVDPVMVATSGAHLLPGDAVEALRGVLRHASLITPNLPEAAVLLDEPQANSVDEMIGQATRLLELGPERVLVKGGHGHGAESVDVLASADDVQVLHAPRIDTVNTHGTGCSLSSAIAALRPQRDSWDAAVRDAKDWLSGAIVHADALDIGAGGGPVHHFYRWW</sequence>
<comment type="pathway">
    <text evidence="4">Cofactor biosynthesis; thiamine diphosphate biosynthesis; 4-amino-2-methyl-5-diphosphomethylpyrimidine from 5-amino-1-(5-phospho-D-ribosyl)imidazole: step 3/3.</text>
</comment>
<evidence type="ECO:0000256" key="7">
    <source>
        <dbReference type="ARBA" id="ARBA00022777"/>
    </source>
</evidence>
<evidence type="ECO:0000256" key="8">
    <source>
        <dbReference type="ARBA" id="ARBA00022840"/>
    </source>
</evidence>
<dbReference type="InterPro" id="IPR004399">
    <property type="entry name" value="HMP/HMP-P_kinase_dom"/>
</dbReference>
<dbReference type="InterPro" id="IPR013749">
    <property type="entry name" value="PM/HMP-P_kinase-1"/>
</dbReference>
<dbReference type="UniPathway" id="UPA00060">
    <property type="reaction ID" value="UER00138"/>
</dbReference>
<dbReference type="CDD" id="cd01169">
    <property type="entry name" value="HMPP_kinase"/>
    <property type="match status" value="1"/>
</dbReference>
<evidence type="ECO:0000256" key="5">
    <source>
        <dbReference type="ARBA" id="ARBA00022679"/>
    </source>
</evidence>
<feature type="domain" description="Pyridoxamine kinase/Phosphomethylpyrimidine kinase" evidence="10">
    <location>
        <begin position="32"/>
        <end position="282"/>
    </location>
</feature>
<dbReference type="GO" id="GO:0008972">
    <property type="term" value="F:phosphomethylpyrimidine kinase activity"/>
    <property type="evidence" value="ECO:0007669"/>
    <property type="project" value="UniProtKB-EC"/>
</dbReference>
<comment type="catalytic activity">
    <reaction evidence="2">
        <text>4-amino-2-methyl-5-(phosphooxymethyl)pyrimidine + ATP = 4-amino-2-methyl-5-(diphosphooxymethyl)pyrimidine + ADP</text>
        <dbReference type="Rhea" id="RHEA:19893"/>
        <dbReference type="ChEBI" id="CHEBI:30616"/>
        <dbReference type="ChEBI" id="CHEBI:57841"/>
        <dbReference type="ChEBI" id="CHEBI:58354"/>
        <dbReference type="ChEBI" id="CHEBI:456216"/>
        <dbReference type="EC" id="2.7.4.7"/>
    </reaction>
</comment>
<dbReference type="AlphaFoldDB" id="A0A509MH66"/>
<dbReference type="GO" id="GO:0008902">
    <property type="term" value="F:hydroxymethylpyrimidine kinase activity"/>
    <property type="evidence" value="ECO:0007669"/>
    <property type="project" value="UniProtKB-EC"/>
</dbReference>
<evidence type="ECO:0000256" key="1">
    <source>
        <dbReference type="ARBA" id="ARBA00000151"/>
    </source>
</evidence>
<dbReference type="InterPro" id="IPR029056">
    <property type="entry name" value="Ribokinase-like"/>
</dbReference>
<dbReference type="FunFam" id="3.40.1190.20:FF:000003">
    <property type="entry name" value="Phosphomethylpyrimidine kinase ThiD"/>
    <property type="match status" value="1"/>
</dbReference>
<dbReference type="Pfam" id="PF08543">
    <property type="entry name" value="Phos_pyr_kin"/>
    <property type="match status" value="1"/>
</dbReference>
<evidence type="ECO:0000256" key="6">
    <source>
        <dbReference type="ARBA" id="ARBA00022741"/>
    </source>
</evidence>
<dbReference type="GO" id="GO:0009228">
    <property type="term" value="P:thiamine biosynthetic process"/>
    <property type="evidence" value="ECO:0007669"/>
    <property type="project" value="UniProtKB-KW"/>
</dbReference>
<reference evidence="11 12" key="1">
    <citation type="submission" date="2016-09" db="EMBL/GenBank/DDBJ databases">
        <authorList>
            <person name="Laine KS P."/>
        </authorList>
    </citation>
    <scope>NUCLEOTIDE SEQUENCE [LARGE SCALE GENOMIC DNA]</scope>
    <source>
        <strain evidence="11">PFRJS-23</strain>
    </source>
</reference>
<evidence type="ECO:0000256" key="3">
    <source>
        <dbReference type="ARBA" id="ARBA00003848"/>
    </source>
</evidence>
<dbReference type="GO" id="GO:0009229">
    <property type="term" value="P:thiamine diphosphate biosynthetic process"/>
    <property type="evidence" value="ECO:0007669"/>
    <property type="project" value="UniProtKB-UniPathway"/>
</dbReference>
<keyword evidence="8" id="KW-0067">ATP-binding</keyword>
<keyword evidence="7 11" id="KW-0418">Kinase</keyword>
<dbReference type="Proteomes" id="UP000250080">
    <property type="component" value="Chromosome I"/>
</dbReference>
<evidence type="ECO:0000256" key="9">
    <source>
        <dbReference type="ARBA" id="ARBA00022977"/>
    </source>
</evidence>
<keyword evidence="9" id="KW-0784">Thiamine biosynthesis</keyword>
<dbReference type="Gene3D" id="3.40.1190.20">
    <property type="match status" value="1"/>
</dbReference>
<dbReference type="GO" id="GO:0005829">
    <property type="term" value="C:cytosol"/>
    <property type="evidence" value="ECO:0007669"/>
    <property type="project" value="TreeGrafter"/>
</dbReference>
<evidence type="ECO:0000256" key="2">
    <source>
        <dbReference type="ARBA" id="ARBA00000565"/>
    </source>
</evidence>
<protein>
    <submittedName>
        <fullName evidence="11">Phosphomethylpyrimidine kinase</fullName>
    </submittedName>
</protein>
<name>A0A509MH66_9ACTN</name>
<evidence type="ECO:0000259" key="10">
    <source>
        <dbReference type="Pfam" id="PF08543"/>
    </source>
</evidence>
<comment type="function">
    <text evidence="3">Catalyzes the phosphorylation of hydroxymethylpyrimidine phosphate (HMP-P) to HMP-PP, and of HMP to HMP-P.</text>
</comment>
<evidence type="ECO:0000313" key="11">
    <source>
        <dbReference type="EMBL" id="SCQ81387.1"/>
    </source>
</evidence>
<comment type="catalytic activity">
    <reaction evidence="1">
        <text>4-amino-5-hydroxymethyl-2-methylpyrimidine + ATP = 4-amino-2-methyl-5-(phosphooxymethyl)pyrimidine + ADP + H(+)</text>
        <dbReference type="Rhea" id="RHEA:23096"/>
        <dbReference type="ChEBI" id="CHEBI:15378"/>
        <dbReference type="ChEBI" id="CHEBI:16892"/>
        <dbReference type="ChEBI" id="CHEBI:30616"/>
        <dbReference type="ChEBI" id="CHEBI:58354"/>
        <dbReference type="ChEBI" id="CHEBI:456216"/>
        <dbReference type="EC" id="2.7.1.49"/>
    </reaction>
</comment>
<organism evidence="11 12">
    <name type="scientific">Propionibacterium freudenreichii</name>
    <dbReference type="NCBI Taxonomy" id="1744"/>
    <lineage>
        <taxon>Bacteria</taxon>
        <taxon>Bacillati</taxon>
        <taxon>Actinomycetota</taxon>
        <taxon>Actinomycetes</taxon>
        <taxon>Propionibacteriales</taxon>
        <taxon>Propionibacteriaceae</taxon>
        <taxon>Propionibacterium</taxon>
    </lineage>
</organism>
<keyword evidence="6" id="KW-0547">Nucleotide-binding</keyword>
<dbReference type="PANTHER" id="PTHR20858">
    <property type="entry name" value="PHOSPHOMETHYLPYRIMIDINE KINASE"/>
    <property type="match status" value="1"/>
</dbReference>
<dbReference type="NCBIfam" id="TIGR00097">
    <property type="entry name" value="HMP-P_kinase"/>
    <property type="match status" value="1"/>
</dbReference>
<evidence type="ECO:0000313" key="12">
    <source>
        <dbReference type="Proteomes" id="UP000250080"/>
    </source>
</evidence>
<dbReference type="PANTHER" id="PTHR20858:SF17">
    <property type="entry name" value="HYDROXYMETHYLPYRIMIDINE_PHOSPHOMETHYLPYRIMIDINE KINASE THI20-RELATED"/>
    <property type="match status" value="1"/>
</dbReference>
<accession>A0A509MH66</accession>
<dbReference type="SUPFAM" id="SSF53613">
    <property type="entry name" value="Ribokinase-like"/>
    <property type="match status" value="1"/>
</dbReference>
<dbReference type="GO" id="GO:0005524">
    <property type="term" value="F:ATP binding"/>
    <property type="evidence" value="ECO:0007669"/>
    <property type="project" value="UniProtKB-KW"/>
</dbReference>
<dbReference type="EMBL" id="LT618793">
    <property type="protein sequence ID" value="SCQ81387.1"/>
    <property type="molecule type" value="Genomic_DNA"/>
</dbReference>
<gene>
    <name evidence="11" type="ORF">PFR_JS23_1922</name>
</gene>
<evidence type="ECO:0000256" key="4">
    <source>
        <dbReference type="ARBA" id="ARBA00004769"/>
    </source>
</evidence>
<keyword evidence="5" id="KW-0808">Transferase</keyword>